<evidence type="ECO:0000256" key="1">
    <source>
        <dbReference type="SAM" id="Phobius"/>
    </source>
</evidence>
<keyword evidence="1" id="KW-0472">Membrane</keyword>
<dbReference type="RefSeq" id="WP_339404673.1">
    <property type="nucleotide sequence ID" value="NZ_JBBGAZ010000015.1"/>
</dbReference>
<feature type="transmembrane region" description="Helical" evidence="1">
    <location>
        <begin position="155"/>
        <end position="176"/>
    </location>
</feature>
<dbReference type="Proteomes" id="UP001368270">
    <property type="component" value="Unassembled WGS sequence"/>
</dbReference>
<feature type="transmembrane region" description="Helical" evidence="1">
    <location>
        <begin position="305"/>
        <end position="333"/>
    </location>
</feature>
<reference evidence="2 3" key="1">
    <citation type="submission" date="2024-03" db="EMBL/GenBank/DDBJ databases">
        <title>Cognatishimia coralii sp. nov., a marine bacterium isolated from coral surrounding seawater.</title>
        <authorList>
            <person name="Liu X."/>
            <person name="Liu S."/>
            <person name="Sun H."/>
            <person name="Zhang Y."/>
        </authorList>
    </citation>
    <scope>NUCLEOTIDE SEQUENCE [LARGE SCALE GENOMIC DNA]</scope>
    <source>
        <strain evidence="2 3">D5M38</strain>
    </source>
</reference>
<organism evidence="2 3">
    <name type="scientific">Cognatishimia coralii</name>
    <dbReference type="NCBI Taxonomy" id="3083254"/>
    <lineage>
        <taxon>Bacteria</taxon>
        <taxon>Pseudomonadati</taxon>
        <taxon>Pseudomonadota</taxon>
        <taxon>Alphaproteobacteria</taxon>
        <taxon>Rhodobacterales</taxon>
        <taxon>Paracoccaceae</taxon>
        <taxon>Cognatishimia</taxon>
    </lineage>
</organism>
<protein>
    <recommendedName>
        <fullName evidence="4">Transmembrane protein</fullName>
    </recommendedName>
</protein>
<keyword evidence="3" id="KW-1185">Reference proteome</keyword>
<feature type="transmembrane region" description="Helical" evidence="1">
    <location>
        <begin position="354"/>
        <end position="377"/>
    </location>
</feature>
<feature type="transmembrane region" description="Helical" evidence="1">
    <location>
        <begin position="253"/>
        <end position="275"/>
    </location>
</feature>
<feature type="transmembrane region" description="Helical" evidence="1">
    <location>
        <begin position="201"/>
        <end position="221"/>
    </location>
</feature>
<feature type="transmembrane region" description="Helical" evidence="1">
    <location>
        <begin position="421"/>
        <end position="441"/>
    </location>
</feature>
<evidence type="ECO:0000313" key="3">
    <source>
        <dbReference type="Proteomes" id="UP001368270"/>
    </source>
</evidence>
<keyword evidence="1" id="KW-0812">Transmembrane</keyword>
<keyword evidence="1" id="KW-1133">Transmembrane helix</keyword>
<gene>
    <name evidence="2" type="ORF">WG622_17375</name>
</gene>
<dbReference type="EMBL" id="JBBGAZ010000015">
    <property type="protein sequence ID" value="MEJ5220030.1"/>
    <property type="molecule type" value="Genomic_DNA"/>
</dbReference>
<sequence length="530" mass="59381">MKLNNLFFLDPPSEHTDLKQLIAFIVEYGVGRPASSPHKAVSSWTADLLADAILETDSSGKGVDIRTINYWIEQNQKGINPKNIRLLAKVVSCGDEAAFHSWRSALSKANQRLRNKQNKQEAIVHPPSPDNQIAARKIGLIWADRTERMFDVPSVLHLPIYVWAGCLGIGISAYLLGLHDVRYTLDSGVEKQVGYFWSPNWTVQQLILIPFILVTVSAILGRWKNDLRPYLGALPNRSGPTDWYSFVRSFNPAFWMVVFLPLGMVFGMQWFGIYLPGLLYGDAGNVAIDWMLAAPYRTDRSIMPAVVVSFFAMIYSSATFWMFLASLLLQYIVATDLMRFRSLRRNLNNEKAELVILSLRAISFDAFKCAILGILMASCIKLNGAYMISNSPHIFTWIFEDMMATFGIHGSTASKIPLNPLQYFTSTILVCLSCFVFFVVLKSTSRASIRLLGNYSVQDPSTRNITKDHAIPVKQMMSVILLLVTNFLLLGQVAGFSIVLVLSLIVALYFLLLAKPYSEDAIQKVLSFGS</sequence>
<feature type="transmembrane region" description="Helical" evidence="1">
    <location>
        <begin position="479"/>
        <end position="512"/>
    </location>
</feature>
<name>A0ABU8QKT2_9RHOB</name>
<accession>A0ABU8QKT2</accession>
<comment type="caution">
    <text evidence="2">The sequence shown here is derived from an EMBL/GenBank/DDBJ whole genome shotgun (WGS) entry which is preliminary data.</text>
</comment>
<evidence type="ECO:0008006" key="4">
    <source>
        <dbReference type="Google" id="ProtNLM"/>
    </source>
</evidence>
<proteinExistence type="predicted"/>
<evidence type="ECO:0000313" key="2">
    <source>
        <dbReference type="EMBL" id="MEJ5220030.1"/>
    </source>
</evidence>